<evidence type="ECO:0000313" key="3">
    <source>
        <dbReference type="Proteomes" id="UP000601435"/>
    </source>
</evidence>
<dbReference type="Proteomes" id="UP000601435">
    <property type="component" value="Unassembled WGS sequence"/>
</dbReference>
<reference evidence="2" key="1">
    <citation type="submission" date="2021-02" db="EMBL/GenBank/DDBJ databases">
        <authorList>
            <person name="Dougan E. K."/>
            <person name="Rhodes N."/>
            <person name="Thang M."/>
            <person name="Chan C."/>
        </authorList>
    </citation>
    <scope>NUCLEOTIDE SEQUENCE</scope>
</reference>
<keyword evidence="1" id="KW-0175">Coiled coil</keyword>
<evidence type="ECO:0000313" key="2">
    <source>
        <dbReference type="EMBL" id="CAE7758256.1"/>
    </source>
</evidence>
<dbReference type="AlphaFoldDB" id="A0A812Y0T7"/>
<dbReference type="OrthoDB" id="416999at2759"/>
<feature type="non-terminal residue" evidence="2">
    <location>
        <position position="776"/>
    </location>
</feature>
<gene>
    <name evidence="2" type="ORF">SNEC2469_LOCUS22034</name>
</gene>
<keyword evidence="3" id="KW-1185">Reference proteome</keyword>
<name>A0A812Y0T7_9DINO</name>
<feature type="coiled-coil region" evidence="1">
    <location>
        <begin position="418"/>
        <end position="445"/>
    </location>
</feature>
<comment type="caution">
    <text evidence="2">The sequence shown here is derived from an EMBL/GenBank/DDBJ whole genome shotgun (WGS) entry which is preliminary data.</text>
</comment>
<organism evidence="2 3">
    <name type="scientific">Symbiodinium necroappetens</name>
    <dbReference type="NCBI Taxonomy" id="1628268"/>
    <lineage>
        <taxon>Eukaryota</taxon>
        <taxon>Sar</taxon>
        <taxon>Alveolata</taxon>
        <taxon>Dinophyceae</taxon>
        <taxon>Suessiales</taxon>
        <taxon>Symbiodiniaceae</taxon>
        <taxon>Symbiodinium</taxon>
    </lineage>
</organism>
<evidence type="ECO:0000256" key="1">
    <source>
        <dbReference type="SAM" id="Coils"/>
    </source>
</evidence>
<sequence length="776" mass="88323">AGAMLWGELNPDLRAISEETGCNLFYTPPSMWPADVAERQLQGKQAFSLLRDPYDRMANEFRMQCQGIDSAFLLVSRHDVSAREGHMEREGDEYKRFYETCDVNGYLQKELTQVLAGDRYRTNCHLLPSADYESTPYGKVEWIDERGIPESFNDFMSSKNATPRMGSSLHNYKCNDVSAYSLDEVTKALIRKVFAKDFKLQCEKFGHCDDKEMFCHENIPDMLLGGTSPLLPVQLSRPLAAVVTKNLETQAMADHCVQRDFFWRLSFKGGTDCDRAQLLGQDLIKDLEASEGICQQLRTHAESMRTGNMTKAFRFFVEEISDIRKSVSKEQWELQKICRKMGWPSGTTKIAEDKGHAIIEEEALPRFREYLQDSRRERILKHHVVVSPAYLPLLEKLMAERLTGERPSDGFLSPEEKADILKQLKLTLEDKLKSQQARKLEVEQRRANVNAMLSEIPRQFDEVSILSLDSRRTKTTGILAKHTFKVNLVALPSVWKDSEVDDGAGVSSQSEIFNLVAERLCEMYGISISGDALRDIFFECCELEDKMSRAGDVSDVSEDPASPDASIEEVEDFIQCCSCLEQEVVIKYLLSKAKTLAARWSGDQIPREAFEEIEQQLMQSTMHCFTFQSLSKCFIHRVQNSDVVFRRAARGLLLELVELDVDELLGSAPVEKQPDTANLEELVFRLAGRACAVLRKAALHAEKYWQEAVALPAKKRWQEVRDAAAEKCRGKPGPKIYRSDRVRRNTLQTYGSWMCPPSKEVVKQAKTATYRITHNS</sequence>
<accession>A0A812Y0T7</accession>
<proteinExistence type="predicted"/>
<dbReference type="EMBL" id="CAJNJA010039620">
    <property type="protein sequence ID" value="CAE7758256.1"/>
    <property type="molecule type" value="Genomic_DNA"/>
</dbReference>
<protein>
    <submittedName>
        <fullName evidence="2">Uncharacterized protein</fullName>
    </submittedName>
</protein>